<keyword evidence="2" id="KW-0732">Signal</keyword>
<keyword evidence="5" id="KW-1185">Reference proteome</keyword>
<evidence type="ECO:0000256" key="2">
    <source>
        <dbReference type="SAM" id="SignalP"/>
    </source>
</evidence>
<dbReference type="Gene3D" id="3.10.50.10">
    <property type="match status" value="1"/>
</dbReference>
<dbReference type="PANTHER" id="PTHR11177">
    <property type="entry name" value="CHITINASE"/>
    <property type="match status" value="1"/>
</dbReference>
<dbReference type="InterPro" id="IPR011583">
    <property type="entry name" value="Chitinase_II/V-like_cat"/>
</dbReference>
<dbReference type="Pfam" id="PF00704">
    <property type="entry name" value="Glyco_hydro_18"/>
    <property type="match status" value="1"/>
</dbReference>
<dbReference type="SMART" id="SM00636">
    <property type="entry name" value="Glyco_18"/>
    <property type="match status" value="1"/>
</dbReference>
<dbReference type="AlphaFoldDB" id="A0ABD0K5A3"/>
<dbReference type="InterPro" id="IPR029070">
    <property type="entry name" value="Chitinase_insertion_sf"/>
</dbReference>
<dbReference type="Gene3D" id="3.20.20.80">
    <property type="entry name" value="Glycosidases"/>
    <property type="match status" value="1"/>
</dbReference>
<organism evidence="4 5">
    <name type="scientific">Batillaria attramentaria</name>
    <dbReference type="NCBI Taxonomy" id="370345"/>
    <lineage>
        <taxon>Eukaryota</taxon>
        <taxon>Metazoa</taxon>
        <taxon>Spiralia</taxon>
        <taxon>Lophotrochozoa</taxon>
        <taxon>Mollusca</taxon>
        <taxon>Gastropoda</taxon>
        <taxon>Caenogastropoda</taxon>
        <taxon>Sorbeoconcha</taxon>
        <taxon>Cerithioidea</taxon>
        <taxon>Batillariidae</taxon>
        <taxon>Batillaria</taxon>
    </lineage>
</organism>
<dbReference type="Proteomes" id="UP001519460">
    <property type="component" value="Unassembled WGS sequence"/>
</dbReference>
<name>A0ABD0K5A3_9CAEN</name>
<gene>
    <name evidence="4" type="ORF">BaRGS_00026730</name>
</gene>
<feature type="domain" description="GH18" evidence="3">
    <location>
        <begin position="24"/>
        <end position="391"/>
    </location>
</feature>
<feature type="chain" id="PRO_5044852553" description="GH18 domain-containing protein" evidence="2">
    <location>
        <begin position="19"/>
        <end position="393"/>
    </location>
</feature>
<reference evidence="4 5" key="1">
    <citation type="journal article" date="2023" name="Sci. Data">
        <title>Genome assembly of the Korean intertidal mud-creeper Batillaria attramentaria.</title>
        <authorList>
            <person name="Patra A.K."/>
            <person name="Ho P.T."/>
            <person name="Jun S."/>
            <person name="Lee S.J."/>
            <person name="Kim Y."/>
            <person name="Won Y.J."/>
        </authorList>
    </citation>
    <scope>NUCLEOTIDE SEQUENCE [LARGE SCALE GENOMIC DNA]</scope>
    <source>
        <strain evidence="4">Wonlab-2016</strain>
    </source>
</reference>
<evidence type="ECO:0000259" key="3">
    <source>
        <dbReference type="PROSITE" id="PS51910"/>
    </source>
</evidence>
<accession>A0ABD0K5A3</accession>
<feature type="signal peptide" evidence="2">
    <location>
        <begin position="1"/>
        <end position="18"/>
    </location>
</feature>
<protein>
    <recommendedName>
        <fullName evidence="3">GH18 domain-containing protein</fullName>
    </recommendedName>
</protein>
<dbReference type="InterPro" id="IPR017853">
    <property type="entry name" value="GH"/>
</dbReference>
<evidence type="ECO:0000256" key="1">
    <source>
        <dbReference type="ARBA" id="ARBA00023157"/>
    </source>
</evidence>
<proteinExistence type="predicted"/>
<dbReference type="PROSITE" id="PS51910">
    <property type="entry name" value="GH18_2"/>
    <property type="match status" value="1"/>
</dbReference>
<dbReference type="EMBL" id="JACVVK020000252">
    <property type="protein sequence ID" value="KAK7482038.1"/>
    <property type="molecule type" value="Genomic_DNA"/>
</dbReference>
<dbReference type="InterPro" id="IPR050314">
    <property type="entry name" value="Glycosyl_Hydrlase_18"/>
</dbReference>
<sequence>MMLFKVVFVAFTACMASAQESKSYRTVCYIQGWTHWREDPVKFEPEDVDTSLCTHVVWSSAELDETGTNVTVHDNGDEQLYQRLTALKQDQPELKVMLEIGGWGMGSEEFTKLVSSPSNMQTFAANIIQYLRQLNFDGLVLDWENPVTRPPSVPEDKHRFTQLLQTLMEAFEKEATENSKPRLLLASTLKPSTWQISQSYELPDIANYVDWLDLTAFDLHGTWEGGVEHHSPLYSVTFDDKDSIHYMIQRIINMSVPRDKLDLGIPLYGVTFNLSDPTNYDTGAPIVGSGAAGELSHQSGRLAWFEICKLISNDSFTSGRLSDTKAPFVVDGSRYTGYDDTQSIQEKVDYVMENQLGGVSIFTIDMDDFNGLCGGERNPLLHTVQRQFSGLVG</sequence>
<dbReference type="FunFam" id="3.10.50.10:FF:000001">
    <property type="entry name" value="Chitinase 3-like 1"/>
    <property type="match status" value="1"/>
</dbReference>
<evidence type="ECO:0000313" key="4">
    <source>
        <dbReference type="EMBL" id="KAK7482038.1"/>
    </source>
</evidence>
<comment type="caution">
    <text evidence="4">The sequence shown here is derived from an EMBL/GenBank/DDBJ whole genome shotgun (WGS) entry which is preliminary data.</text>
</comment>
<keyword evidence="1" id="KW-1015">Disulfide bond</keyword>
<dbReference type="SUPFAM" id="SSF51445">
    <property type="entry name" value="(Trans)glycosidases"/>
    <property type="match status" value="1"/>
</dbReference>
<dbReference type="PANTHER" id="PTHR11177:SF317">
    <property type="entry name" value="CHITINASE 12-RELATED"/>
    <property type="match status" value="1"/>
</dbReference>
<dbReference type="InterPro" id="IPR001223">
    <property type="entry name" value="Glyco_hydro18_cat"/>
</dbReference>
<evidence type="ECO:0000313" key="5">
    <source>
        <dbReference type="Proteomes" id="UP001519460"/>
    </source>
</evidence>
<dbReference type="SUPFAM" id="SSF54556">
    <property type="entry name" value="Chitinase insertion domain"/>
    <property type="match status" value="1"/>
</dbReference>